<dbReference type="InterPro" id="IPR058240">
    <property type="entry name" value="rSAM_sf"/>
</dbReference>
<accession>J9PV61</accession>
<reference evidence="9 10" key="1">
    <citation type="submission" date="2011-09" db="EMBL/GenBank/DDBJ databases">
        <title>Complete Genome Sequence of Bacillus cereus Bacteriophage BCD7.</title>
        <authorList>
            <person name="Lee J.-H."/>
            <person name="Shin H."/>
            <person name="Son B."/>
            <person name="Ryu S."/>
        </authorList>
    </citation>
    <scope>NUCLEOTIDE SEQUENCE [LARGE SCALE GENOMIC DNA]</scope>
</reference>
<dbReference type="PANTHER" id="PTHR42836:SF1">
    <property type="entry name" value="7-CARBOXY-7-DEAZAGUANINE SYNTHASE"/>
    <property type="match status" value="1"/>
</dbReference>
<dbReference type="PANTHER" id="PTHR42836">
    <property type="entry name" value="7-CARBOXY-7-DEAZAGUANINE SYNTHASE"/>
    <property type="match status" value="1"/>
</dbReference>
<dbReference type="OrthoDB" id="5981at10239"/>
<protein>
    <submittedName>
        <fullName evidence="9">Putative radical activating enzyme</fullName>
    </submittedName>
</protein>
<evidence type="ECO:0000259" key="8">
    <source>
        <dbReference type="PROSITE" id="PS51918"/>
    </source>
</evidence>
<keyword evidence="5" id="KW-0408">Iron</keyword>
<name>J9PV61_9CAUD</name>
<keyword evidence="2" id="KW-0949">S-adenosyl-L-methionine</keyword>
<dbReference type="PIRSF" id="PIRSF000370">
    <property type="entry name" value="QueE"/>
    <property type="match status" value="1"/>
</dbReference>
<dbReference type="CDD" id="cd01335">
    <property type="entry name" value="Radical_SAM"/>
    <property type="match status" value="1"/>
</dbReference>
<keyword evidence="3" id="KW-0479">Metal-binding</keyword>
<evidence type="ECO:0000256" key="3">
    <source>
        <dbReference type="ARBA" id="ARBA00022723"/>
    </source>
</evidence>
<keyword evidence="10" id="KW-1185">Reference proteome</keyword>
<keyword evidence="7" id="KW-0456">Lyase</keyword>
<dbReference type="KEGG" id="vg:14011546"/>
<dbReference type="GO" id="GO:0051539">
    <property type="term" value="F:4 iron, 4 sulfur cluster binding"/>
    <property type="evidence" value="ECO:0007669"/>
    <property type="project" value="UniProtKB-KW"/>
</dbReference>
<dbReference type="PROSITE" id="PS51918">
    <property type="entry name" value="RADICAL_SAM"/>
    <property type="match status" value="1"/>
</dbReference>
<evidence type="ECO:0000256" key="7">
    <source>
        <dbReference type="ARBA" id="ARBA00023239"/>
    </source>
</evidence>
<evidence type="ECO:0000256" key="4">
    <source>
        <dbReference type="ARBA" id="ARBA00022842"/>
    </source>
</evidence>
<evidence type="ECO:0000256" key="5">
    <source>
        <dbReference type="ARBA" id="ARBA00023004"/>
    </source>
</evidence>
<gene>
    <name evidence="9" type="ORF">BCD7_0027</name>
</gene>
<dbReference type="Proteomes" id="UP000006298">
    <property type="component" value="Segment"/>
</dbReference>
<evidence type="ECO:0000313" key="9">
    <source>
        <dbReference type="EMBL" id="AEZ50474.1"/>
    </source>
</evidence>
<dbReference type="InterPro" id="IPR013785">
    <property type="entry name" value="Aldolase_TIM"/>
</dbReference>
<feature type="domain" description="Radical SAM core" evidence="8">
    <location>
        <begin position="23"/>
        <end position="218"/>
    </location>
</feature>
<evidence type="ECO:0000256" key="6">
    <source>
        <dbReference type="ARBA" id="ARBA00023014"/>
    </source>
</evidence>
<sequence>MAGNAMTLKVNTIFTTLQGEGKYTGYPTTFVRLFGCNMRCTYCDSMYAVVGKQWKTMGVKKIVEEVKKMKNKHVCITGGEPLIQENVYPLIYELVQAGHTVNIETNGGVELEEREFRSFAYTMDVKGLSSGAEHQNIYENLARLTERDEVKFVIGNIEDYVFAKDVIRKYPTRANIIFSPLFRGKNSKIAEELAQWIMEDKIPKVRLGLQTHKFLNID</sequence>
<dbReference type="SFLD" id="SFLDS00029">
    <property type="entry name" value="Radical_SAM"/>
    <property type="match status" value="1"/>
</dbReference>
<keyword evidence="4" id="KW-0460">Magnesium</keyword>
<evidence type="ECO:0000256" key="2">
    <source>
        <dbReference type="ARBA" id="ARBA00022691"/>
    </source>
</evidence>
<evidence type="ECO:0000256" key="1">
    <source>
        <dbReference type="ARBA" id="ARBA00022485"/>
    </source>
</evidence>
<dbReference type="Pfam" id="PF04055">
    <property type="entry name" value="Radical_SAM"/>
    <property type="match status" value="1"/>
</dbReference>
<keyword evidence="6" id="KW-0411">Iron-sulfur</keyword>
<dbReference type="GO" id="GO:0016829">
    <property type="term" value="F:lyase activity"/>
    <property type="evidence" value="ECO:0007669"/>
    <property type="project" value="UniProtKB-KW"/>
</dbReference>
<organism evidence="9 10">
    <name type="scientific">Bacillus phage BCD7</name>
    <dbReference type="NCBI Taxonomy" id="1136534"/>
    <lineage>
        <taxon>Viruses</taxon>
        <taxon>Duplodnaviria</taxon>
        <taxon>Heunggongvirae</taxon>
        <taxon>Uroviricota</taxon>
        <taxon>Caudoviricetes</taxon>
        <taxon>Becedseptimavirus</taxon>
        <taxon>Becedseptimavirus BCD7</taxon>
    </lineage>
</organism>
<dbReference type="GO" id="GO:0046872">
    <property type="term" value="F:metal ion binding"/>
    <property type="evidence" value="ECO:0007669"/>
    <property type="project" value="UniProtKB-KW"/>
</dbReference>
<dbReference type="InterPro" id="IPR024924">
    <property type="entry name" value="7-CO-7-deazaguanine_synth-like"/>
</dbReference>
<evidence type="ECO:0000313" key="10">
    <source>
        <dbReference type="Proteomes" id="UP000006298"/>
    </source>
</evidence>
<dbReference type="RefSeq" id="YP_007005878.1">
    <property type="nucleotide sequence ID" value="NC_019515.1"/>
</dbReference>
<dbReference type="GeneID" id="14011546"/>
<dbReference type="SUPFAM" id="SSF102114">
    <property type="entry name" value="Radical SAM enzymes"/>
    <property type="match status" value="1"/>
</dbReference>
<keyword evidence="1" id="KW-0004">4Fe-4S</keyword>
<dbReference type="InterPro" id="IPR007197">
    <property type="entry name" value="rSAM"/>
</dbReference>
<dbReference type="EMBL" id="JN712910">
    <property type="protein sequence ID" value="AEZ50474.1"/>
    <property type="molecule type" value="Genomic_DNA"/>
</dbReference>
<dbReference type="Gene3D" id="3.20.20.70">
    <property type="entry name" value="Aldolase class I"/>
    <property type="match status" value="1"/>
</dbReference>
<proteinExistence type="inferred from homology"/>
<dbReference type="HAMAP" id="MF_00917">
    <property type="entry name" value="QueE"/>
    <property type="match status" value="1"/>
</dbReference>